<accession>A0A1Y2K4K2</accession>
<keyword evidence="11" id="KW-1185">Reference proteome</keyword>
<evidence type="ECO:0000313" key="10">
    <source>
        <dbReference type="EMBL" id="OSM02576.1"/>
    </source>
</evidence>
<dbReference type="EMBL" id="LVJN01000020">
    <property type="protein sequence ID" value="OSM02576.1"/>
    <property type="molecule type" value="Genomic_DNA"/>
</dbReference>
<evidence type="ECO:0000256" key="3">
    <source>
        <dbReference type="ARBA" id="ARBA00022679"/>
    </source>
</evidence>
<evidence type="ECO:0000256" key="9">
    <source>
        <dbReference type="ARBA" id="ARBA00049893"/>
    </source>
</evidence>
<dbReference type="InterPro" id="IPR038371">
    <property type="entry name" value="Cu_polyphenol_OxRdtase_sf"/>
</dbReference>
<evidence type="ECO:0000256" key="5">
    <source>
        <dbReference type="ARBA" id="ARBA00022801"/>
    </source>
</evidence>
<dbReference type="AlphaFoldDB" id="A0A1Y2K4K2"/>
<reference evidence="10 11" key="1">
    <citation type="journal article" date="2016" name="BMC Genomics">
        <title>Combined genomic and structural analyses of a cultured magnetotactic bacterium reveals its niche adaptation to a dynamic environment.</title>
        <authorList>
            <person name="Araujo A.C."/>
            <person name="Morillo V."/>
            <person name="Cypriano J."/>
            <person name="Teixeira L.C."/>
            <person name="Leao P."/>
            <person name="Lyra S."/>
            <person name="Almeida L.G."/>
            <person name="Bazylinski D.A."/>
            <person name="Vasconcellos A.T."/>
            <person name="Abreu F."/>
            <person name="Lins U."/>
        </authorList>
    </citation>
    <scope>NUCLEOTIDE SEQUENCE [LARGE SCALE GENOMIC DNA]</scope>
    <source>
        <strain evidence="10 11">IT-1</strain>
    </source>
</reference>
<dbReference type="CDD" id="cd16833">
    <property type="entry name" value="YfiH"/>
    <property type="match status" value="1"/>
</dbReference>
<name>A0A1Y2K4K2_9PROT</name>
<keyword evidence="5" id="KW-0378">Hydrolase</keyword>
<dbReference type="GO" id="GO:0017061">
    <property type="term" value="F:S-methyl-5-thioadenosine phosphorylase activity"/>
    <property type="evidence" value="ECO:0007669"/>
    <property type="project" value="UniProtKB-EC"/>
</dbReference>
<evidence type="ECO:0000256" key="1">
    <source>
        <dbReference type="ARBA" id="ARBA00000553"/>
    </source>
</evidence>
<dbReference type="Gene3D" id="3.60.140.10">
    <property type="entry name" value="CNF1/YfiH-like putative cysteine hydrolases"/>
    <property type="match status" value="1"/>
</dbReference>
<sequence>MTADCLPIVMVDPTAQVAGAAHAGWRGALSGVGERCIEAMEALGAQRQRIIAVLGPCIHQQAYEVDDDFRARFLLEDSDSASAFVQSGDNRPRFDLPGYTAMRLRRFGVAPPNLFDVGICTYTNARDFFSHRFATHHNAAPCGRQWSGIVLQP</sequence>
<dbReference type="PANTHER" id="PTHR30616:SF2">
    <property type="entry name" value="PURINE NUCLEOSIDE PHOSPHORYLASE LACC1"/>
    <property type="match status" value="1"/>
</dbReference>
<proteinExistence type="inferred from homology"/>
<dbReference type="STRING" id="1434232.MAIT1_02753"/>
<comment type="similarity">
    <text evidence="2">Belongs to the purine nucleoside phosphorylase YfiH/LACC1 family.</text>
</comment>
<dbReference type="InterPro" id="IPR011324">
    <property type="entry name" value="Cytotoxic_necrot_fac-like_cat"/>
</dbReference>
<comment type="caution">
    <text evidence="10">The sequence shown here is derived from an EMBL/GenBank/DDBJ whole genome shotgun (WGS) entry which is preliminary data.</text>
</comment>
<comment type="catalytic activity">
    <reaction evidence="8">
        <text>adenosine + phosphate = alpha-D-ribose 1-phosphate + adenine</text>
        <dbReference type="Rhea" id="RHEA:27642"/>
        <dbReference type="ChEBI" id="CHEBI:16335"/>
        <dbReference type="ChEBI" id="CHEBI:16708"/>
        <dbReference type="ChEBI" id="CHEBI:43474"/>
        <dbReference type="ChEBI" id="CHEBI:57720"/>
        <dbReference type="EC" id="2.4.2.1"/>
    </reaction>
    <physiologicalReaction direction="left-to-right" evidence="8">
        <dbReference type="Rhea" id="RHEA:27643"/>
    </physiologicalReaction>
</comment>
<dbReference type="GO" id="GO:0005507">
    <property type="term" value="F:copper ion binding"/>
    <property type="evidence" value="ECO:0007669"/>
    <property type="project" value="TreeGrafter"/>
</dbReference>
<dbReference type="Pfam" id="PF02578">
    <property type="entry name" value="Cu-oxidase_4"/>
    <property type="match status" value="1"/>
</dbReference>
<evidence type="ECO:0000256" key="6">
    <source>
        <dbReference type="ARBA" id="ARBA00022833"/>
    </source>
</evidence>
<evidence type="ECO:0008006" key="12">
    <source>
        <dbReference type="Google" id="ProtNLM"/>
    </source>
</evidence>
<keyword evidence="3" id="KW-0808">Transferase</keyword>
<evidence type="ECO:0000256" key="8">
    <source>
        <dbReference type="ARBA" id="ARBA00048968"/>
    </source>
</evidence>
<dbReference type="PANTHER" id="PTHR30616">
    <property type="entry name" value="UNCHARACTERIZED PROTEIN YFIH"/>
    <property type="match status" value="1"/>
</dbReference>
<protein>
    <recommendedName>
        <fullName evidence="12">Purine nucleoside phosphorylase</fullName>
    </recommendedName>
</protein>
<dbReference type="Proteomes" id="UP000194003">
    <property type="component" value="Unassembled WGS sequence"/>
</dbReference>
<dbReference type="GO" id="GO:0016787">
    <property type="term" value="F:hydrolase activity"/>
    <property type="evidence" value="ECO:0007669"/>
    <property type="project" value="UniProtKB-KW"/>
</dbReference>
<evidence type="ECO:0000256" key="7">
    <source>
        <dbReference type="ARBA" id="ARBA00047989"/>
    </source>
</evidence>
<comment type="catalytic activity">
    <reaction evidence="9">
        <text>S-methyl-5'-thioadenosine + phosphate = 5-(methylsulfanyl)-alpha-D-ribose 1-phosphate + adenine</text>
        <dbReference type="Rhea" id="RHEA:11852"/>
        <dbReference type="ChEBI" id="CHEBI:16708"/>
        <dbReference type="ChEBI" id="CHEBI:17509"/>
        <dbReference type="ChEBI" id="CHEBI:43474"/>
        <dbReference type="ChEBI" id="CHEBI:58533"/>
        <dbReference type="EC" id="2.4.2.28"/>
    </reaction>
    <physiologicalReaction direction="left-to-right" evidence="9">
        <dbReference type="Rhea" id="RHEA:11853"/>
    </physiologicalReaction>
</comment>
<dbReference type="SUPFAM" id="SSF64438">
    <property type="entry name" value="CNF1/YfiH-like putative cysteine hydrolases"/>
    <property type="match status" value="1"/>
</dbReference>
<comment type="catalytic activity">
    <reaction evidence="1">
        <text>inosine + phosphate = alpha-D-ribose 1-phosphate + hypoxanthine</text>
        <dbReference type="Rhea" id="RHEA:27646"/>
        <dbReference type="ChEBI" id="CHEBI:17368"/>
        <dbReference type="ChEBI" id="CHEBI:17596"/>
        <dbReference type="ChEBI" id="CHEBI:43474"/>
        <dbReference type="ChEBI" id="CHEBI:57720"/>
        <dbReference type="EC" id="2.4.2.1"/>
    </reaction>
    <physiologicalReaction direction="left-to-right" evidence="1">
        <dbReference type="Rhea" id="RHEA:27647"/>
    </physiologicalReaction>
</comment>
<evidence type="ECO:0000256" key="2">
    <source>
        <dbReference type="ARBA" id="ARBA00007353"/>
    </source>
</evidence>
<keyword evidence="4" id="KW-0479">Metal-binding</keyword>
<evidence type="ECO:0000313" key="11">
    <source>
        <dbReference type="Proteomes" id="UP000194003"/>
    </source>
</evidence>
<keyword evidence="6" id="KW-0862">Zinc</keyword>
<gene>
    <name evidence="10" type="ORF">MAIT1_02753</name>
</gene>
<dbReference type="InterPro" id="IPR003730">
    <property type="entry name" value="Cu_polyphenol_OxRdtase"/>
</dbReference>
<evidence type="ECO:0000256" key="4">
    <source>
        <dbReference type="ARBA" id="ARBA00022723"/>
    </source>
</evidence>
<comment type="catalytic activity">
    <reaction evidence="7">
        <text>adenosine + H2O + H(+) = inosine + NH4(+)</text>
        <dbReference type="Rhea" id="RHEA:24408"/>
        <dbReference type="ChEBI" id="CHEBI:15377"/>
        <dbReference type="ChEBI" id="CHEBI:15378"/>
        <dbReference type="ChEBI" id="CHEBI:16335"/>
        <dbReference type="ChEBI" id="CHEBI:17596"/>
        <dbReference type="ChEBI" id="CHEBI:28938"/>
        <dbReference type="EC" id="3.5.4.4"/>
    </reaction>
    <physiologicalReaction direction="left-to-right" evidence="7">
        <dbReference type="Rhea" id="RHEA:24409"/>
    </physiologicalReaction>
</comment>
<organism evidence="10 11">
    <name type="scientific">Magnetofaba australis IT-1</name>
    <dbReference type="NCBI Taxonomy" id="1434232"/>
    <lineage>
        <taxon>Bacteria</taxon>
        <taxon>Pseudomonadati</taxon>
        <taxon>Pseudomonadota</taxon>
        <taxon>Magnetococcia</taxon>
        <taxon>Magnetococcales</taxon>
        <taxon>Magnetococcaceae</taxon>
        <taxon>Magnetofaba</taxon>
    </lineage>
</organism>